<dbReference type="PROSITE" id="PS51959">
    <property type="entry name" value="ENDOU"/>
    <property type="match status" value="1"/>
</dbReference>
<keyword evidence="10" id="KW-0456">Lyase</keyword>
<protein>
    <recommendedName>
        <fullName evidence="11">EndoU domain-containing protein</fullName>
    </recommendedName>
</protein>
<dbReference type="GO" id="GO:0003723">
    <property type="term" value="F:RNA binding"/>
    <property type="evidence" value="ECO:0007669"/>
    <property type="project" value="UniProtKB-KW"/>
</dbReference>
<reference evidence="12 13" key="1">
    <citation type="submission" date="2020-06" db="EMBL/GenBank/DDBJ databases">
        <title>Transcriptomic and genomic resources for Thalictrum thalictroides and T. hernandezii: Facilitating candidate gene discovery in an emerging model plant lineage.</title>
        <authorList>
            <person name="Arias T."/>
            <person name="Riano-Pachon D.M."/>
            <person name="Di Stilio V.S."/>
        </authorList>
    </citation>
    <scope>NUCLEOTIDE SEQUENCE [LARGE SCALE GENOMIC DNA]</scope>
    <source>
        <strain evidence="13">cv. WT478/WT964</strain>
        <tissue evidence="12">Leaves</tissue>
    </source>
</reference>
<evidence type="ECO:0000313" key="12">
    <source>
        <dbReference type="EMBL" id="KAF5186637.1"/>
    </source>
</evidence>
<evidence type="ECO:0000256" key="5">
    <source>
        <dbReference type="ARBA" id="ARBA00022723"/>
    </source>
</evidence>
<evidence type="ECO:0000256" key="9">
    <source>
        <dbReference type="ARBA" id="ARBA00023211"/>
    </source>
</evidence>
<keyword evidence="9" id="KW-0464">Manganese</keyword>
<evidence type="ECO:0000256" key="8">
    <source>
        <dbReference type="ARBA" id="ARBA00022884"/>
    </source>
</evidence>
<dbReference type="PANTHER" id="PTHR12439">
    <property type="entry name" value="PLACENTAL PROTEIN 11-RELATED"/>
    <property type="match status" value="1"/>
</dbReference>
<evidence type="ECO:0000259" key="11">
    <source>
        <dbReference type="PROSITE" id="PS51959"/>
    </source>
</evidence>
<dbReference type="InterPro" id="IPR018998">
    <property type="entry name" value="EndoU_C"/>
</dbReference>
<dbReference type="InterPro" id="IPR039787">
    <property type="entry name" value="ENDOU"/>
</dbReference>
<proteinExistence type="inferred from homology"/>
<evidence type="ECO:0000256" key="2">
    <source>
        <dbReference type="ARBA" id="ARBA00010168"/>
    </source>
</evidence>
<dbReference type="GO" id="GO:0016829">
    <property type="term" value="F:lyase activity"/>
    <property type="evidence" value="ECO:0007669"/>
    <property type="project" value="UniProtKB-KW"/>
</dbReference>
<evidence type="ECO:0000256" key="4">
    <source>
        <dbReference type="ARBA" id="ARBA00022722"/>
    </source>
</evidence>
<evidence type="ECO:0000256" key="3">
    <source>
        <dbReference type="ARBA" id="ARBA00011245"/>
    </source>
</evidence>
<dbReference type="PANTHER" id="PTHR12439:SF11">
    <property type="entry name" value="URIDYLATE-SPECIFIC ENDORIBONUCLEASE"/>
    <property type="match status" value="1"/>
</dbReference>
<comment type="cofactor">
    <cofactor evidence="1">
        <name>Mn(2+)</name>
        <dbReference type="ChEBI" id="CHEBI:29035"/>
    </cofactor>
</comment>
<keyword evidence="13" id="KW-1185">Reference proteome</keyword>
<keyword evidence="5" id="KW-0479">Metal-binding</keyword>
<dbReference type="OrthoDB" id="430326at2759"/>
<dbReference type="Pfam" id="PF09412">
    <property type="entry name" value="XendoU"/>
    <property type="match status" value="1"/>
</dbReference>
<dbReference type="InterPro" id="IPR037227">
    <property type="entry name" value="EndoU-like"/>
</dbReference>
<keyword evidence="6" id="KW-0255">Endonuclease</keyword>
<comment type="similarity">
    <text evidence="2">Belongs to the ENDOU family.</text>
</comment>
<organism evidence="12 13">
    <name type="scientific">Thalictrum thalictroides</name>
    <name type="common">Rue-anemone</name>
    <name type="synonym">Anemone thalictroides</name>
    <dbReference type="NCBI Taxonomy" id="46969"/>
    <lineage>
        <taxon>Eukaryota</taxon>
        <taxon>Viridiplantae</taxon>
        <taxon>Streptophyta</taxon>
        <taxon>Embryophyta</taxon>
        <taxon>Tracheophyta</taxon>
        <taxon>Spermatophyta</taxon>
        <taxon>Magnoliopsida</taxon>
        <taxon>Ranunculales</taxon>
        <taxon>Ranunculaceae</taxon>
        <taxon>Thalictroideae</taxon>
        <taxon>Thalictrum</taxon>
    </lineage>
</organism>
<dbReference type="GO" id="GO:0016787">
    <property type="term" value="F:hydrolase activity"/>
    <property type="evidence" value="ECO:0007669"/>
    <property type="project" value="UniProtKB-KW"/>
</dbReference>
<gene>
    <name evidence="12" type="ORF">FRX31_023776</name>
</gene>
<sequence length="188" mass="21734">MTESKILKYVYKYACACDVPDCMGEEEFENKLIDIWFSQLNGSSLFHHVYMGDIRSGNRYSGLHSWISLYEKFRSKELLIDNVVFHHGLSADDSRLITVKFQFIDNNKQPLAAHKDSTFLLGFSPEMEFSMFTLGALVGERKIAFKFNFKQHSILVQRHVFEARNISSLYFAPAPPSPRRRSAHRTAN</sequence>
<dbReference type="Proteomes" id="UP000554482">
    <property type="component" value="Unassembled WGS sequence"/>
</dbReference>
<dbReference type="EMBL" id="JABWDY010029008">
    <property type="protein sequence ID" value="KAF5186637.1"/>
    <property type="molecule type" value="Genomic_DNA"/>
</dbReference>
<evidence type="ECO:0000256" key="7">
    <source>
        <dbReference type="ARBA" id="ARBA00022801"/>
    </source>
</evidence>
<keyword evidence="8" id="KW-0694">RNA-binding</keyword>
<dbReference type="SUPFAM" id="SSF142877">
    <property type="entry name" value="EndoU-like"/>
    <property type="match status" value="1"/>
</dbReference>
<accession>A0A7J6VPG8</accession>
<dbReference type="AlphaFoldDB" id="A0A7J6VPG8"/>
<comment type="caution">
    <text evidence="12">The sequence shown here is derived from an EMBL/GenBank/DDBJ whole genome shotgun (WGS) entry which is preliminary data.</text>
</comment>
<keyword evidence="4" id="KW-0540">Nuclease</keyword>
<evidence type="ECO:0000256" key="1">
    <source>
        <dbReference type="ARBA" id="ARBA00001936"/>
    </source>
</evidence>
<evidence type="ECO:0000256" key="6">
    <source>
        <dbReference type="ARBA" id="ARBA00022759"/>
    </source>
</evidence>
<name>A0A7J6VPG8_THATH</name>
<evidence type="ECO:0000256" key="10">
    <source>
        <dbReference type="ARBA" id="ARBA00023239"/>
    </source>
</evidence>
<dbReference type="GO" id="GO:0004521">
    <property type="term" value="F:RNA endonuclease activity"/>
    <property type="evidence" value="ECO:0007669"/>
    <property type="project" value="InterPro"/>
</dbReference>
<comment type="subunit">
    <text evidence="3">Monomer.</text>
</comment>
<feature type="domain" description="EndoU" evidence="11">
    <location>
        <begin position="1"/>
        <end position="175"/>
    </location>
</feature>
<dbReference type="GO" id="GO:0046872">
    <property type="term" value="F:metal ion binding"/>
    <property type="evidence" value="ECO:0007669"/>
    <property type="project" value="UniProtKB-KW"/>
</dbReference>
<evidence type="ECO:0000313" key="13">
    <source>
        <dbReference type="Proteomes" id="UP000554482"/>
    </source>
</evidence>
<keyword evidence="7" id="KW-0378">Hydrolase</keyword>